<comment type="caution">
    <text evidence="4">Lacks conserved residue(s) required for the propagation of feature annotation.</text>
</comment>
<sequence length="214" mass="23839">MSGNTKLEVGEGLLERLKDGGSVICPEGYLWELERRGYLRSDVFTPEIIFGQPERVRNLHEEFVHAGSDVVEASTYYGHRDKMKKIGQEDELETLNLRALKIAREVTDSTNTLMAGNLSNTTTFDPDDPSTAENSRRIFREQVEWAVKGGYTFIIGETFSEIQEAQIALEAIQKYGNGLPAVITLAPYGPKRTVDCVPFPQALRQLEEAGAAVN</sequence>
<comment type="pathway">
    <text evidence="3">Amino-acid biosynthesis; L-methionine biosynthesis via de novo pathway.</text>
</comment>
<feature type="domain" description="Hcy-binding" evidence="5">
    <location>
        <begin position="11"/>
        <end position="214"/>
    </location>
</feature>
<reference evidence="6 7" key="1">
    <citation type="submission" date="2024-01" db="EMBL/GenBank/DDBJ databases">
        <title>The genome of the rayed Mediterranean limpet Patella caerulea (Linnaeus, 1758).</title>
        <authorList>
            <person name="Anh-Thu Weber A."/>
            <person name="Halstead-Nussloch G."/>
        </authorList>
    </citation>
    <scope>NUCLEOTIDE SEQUENCE [LARGE SCALE GENOMIC DNA]</scope>
    <source>
        <strain evidence="6">AATW-2023a</strain>
        <tissue evidence="6">Whole specimen</tissue>
    </source>
</reference>
<evidence type="ECO:0000313" key="6">
    <source>
        <dbReference type="EMBL" id="KAK6170800.1"/>
    </source>
</evidence>
<dbReference type="GO" id="GO:0032259">
    <property type="term" value="P:methylation"/>
    <property type="evidence" value="ECO:0007669"/>
    <property type="project" value="UniProtKB-KW"/>
</dbReference>
<accession>A0AAN8J6G6</accession>
<name>A0AAN8J6G6_PATCE</name>
<dbReference type="Gene3D" id="3.20.20.330">
    <property type="entry name" value="Homocysteine-binding-like domain"/>
    <property type="match status" value="1"/>
</dbReference>
<organism evidence="6 7">
    <name type="scientific">Patella caerulea</name>
    <name type="common">Rayed Mediterranean limpet</name>
    <dbReference type="NCBI Taxonomy" id="87958"/>
    <lineage>
        <taxon>Eukaryota</taxon>
        <taxon>Metazoa</taxon>
        <taxon>Spiralia</taxon>
        <taxon>Lophotrochozoa</taxon>
        <taxon>Mollusca</taxon>
        <taxon>Gastropoda</taxon>
        <taxon>Patellogastropoda</taxon>
        <taxon>Patelloidea</taxon>
        <taxon>Patellidae</taxon>
        <taxon>Patella</taxon>
    </lineage>
</organism>
<dbReference type="Proteomes" id="UP001347796">
    <property type="component" value="Unassembled WGS sequence"/>
</dbReference>
<dbReference type="EMBL" id="JAZGQO010000014">
    <property type="protein sequence ID" value="KAK6170800.1"/>
    <property type="molecule type" value="Genomic_DNA"/>
</dbReference>
<dbReference type="PANTHER" id="PTHR11103">
    <property type="entry name" value="SLR1189 PROTEIN"/>
    <property type="match status" value="1"/>
</dbReference>
<dbReference type="SUPFAM" id="SSF82282">
    <property type="entry name" value="Homocysteine S-methyltransferase"/>
    <property type="match status" value="1"/>
</dbReference>
<evidence type="ECO:0000256" key="1">
    <source>
        <dbReference type="ARBA" id="ARBA00022603"/>
    </source>
</evidence>
<comment type="caution">
    <text evidence="6">The sequence shown here is derived from an EMBL/GenBank/DDBJ whole genome shotgun (WGS) entry which is preliminary data.</text>
</comment>
<dbReference type="AlphaFoldDB" id="A0AAN8J6G6"/>
<proteinExistence type="predicted"/>
<gene>
    <name evidence="6" type="ORF">SNE40_019105</name>
</gene>
<evidence type="ECO:0000256" key="4">
    <source>
        <dbReference type="PROSITE-ProRule" id="PRU00333"/>
    </source>
</evidence>
<dbReference type="PROSITE" id="PS50970">
    <property type="entry name" value="HCY"/>
    <property type="match status" value="1"/>
</dbReference>
<evidence type="ECO:0000313" key="7">
    <source>
        <dbReference type="Proteomes" id="UP001347796"/>
    </source>
</evidence>
<evidence type="ECO:0000256" key="3">
    <source>
        <dbReference type="ARBA" id="ARBA00034478"/>
    </source>
</evidence>
<keyword evidence="7" id="KW-1185">Reference proteome</keyword>
<evidence type="ECO:0000256" key="2">
    <source>
        <dbReference type="ARBA" id="ARBA00022679"/>
    </source>
</evidence>
<dbReference type="GO" id="GO:0008168">
    <property type="term" value="F:methyltransferase activity"/>
    <property type="evidence" value="ECO:0007669"/>
    <property type="project" value="UniProtKB-KW"/>
</dbReference>
<dbReference type="InterPro" id="IPR036589">
    <property type="entry name" value="HCY_dom_sf"/>
</dbReference>
<dbReference type="PANTHER" id="PTHR11103:SF18">
    <property type="entry name" value="SLR1189 PROTEIN"/>
    <property type="match status" value="1"/>
</dbReference>
<keyword evidence="1" id="KW-0489">Methyltransferase</keyword>
<dbReference type="Pfam" id="PF02574">
    <property type="entry name" value="S-methyl_trans"/>
    <property type="match status" value="1"/>
</dbReference>
<keyword evidence="2" id="KW-0808">Transferase</keyword>
<dbReference type="InterPro" id="IPR003726">
    <property type="entry name" value="HCY_dom"/>
</dbReference>
<protein>
    <recommendedName>
        <fullName evidence="5">Hcy-binding domain-containing protein</fullName>
    </recommendedName>
</protein>
<evidence type="ECO:0000259" key="5">
    <source>
        <dbReference type="PROSITE" id="PS50970"/>
    </source>
</evidence>